<evidence type="ECO:0000259" key="8">
    <source>
        <dbReference type="PROSITE" id="PS50928"/>
    </source>
</evidence>
<name>A0ABS5F1Z7_9PROT</name>
<accession>A0ABS5F1Z7</accession>
<organism evidence="9 10">
    <name type="scientific">Plastoroseomonas hellenica</name>
    <dbReference type="NCBI Taxonomy" id="2687306"/>
    <lineage>
        <taxon>Bacteria</taxon>
        <taxon>Pseudomonadati</taxon>
        <taxon>Pseudomonadota</taxon>
        <taxon>Alphaproteobacteria</taxon>
        <taxon>Acetobacterales</taxon>
        <taxon>Acetobacteraceae</taxon>
        <taxon>Plastoroseomonas</taxon>
    </lineage>
</organism>
<evidence type="ECO:0000313" key="10">
    <source>
        <dbReference type="Proteomes" id="UP001196870"/>
    </source>
</evidence>
<sequence>MRFSSGVVLVAGLLALWEVSARLDWMQTPNWPPLSQVLAALARDILSGELPELAGGTLLRMAAGLAAGGTAGVMVGLLFATLPLTARLFGPTVELIRPIPIPAVVPPLVLFLGLDDAMKVTVVALTAFFPVLTNTMQGIAAVEAETLAMGRTFGIGPLRRALRITLPAALPYILAGLRVSLALALVVAVVAEMIAGEQGLGHYLVMMQFAGRAPEIYAAVVALALLGYALNRGFLALERRAIHWWFALGRQAEG</sequence>
<proteinExistence type="inferred from homology"/>
<evidence type="ECO:0000256" key="6">
    <source>
        <dbReference type="ARBA" id="ARBA00023136"/>
    </source>
</evidence>
<dbReference type="PANTHER" id="PTHR30151:SF0">
    <property type="entry name" value="ABC TRANSPORTER PERMEASE PROTEIN MJ0413-RELATED"/>
    <property type="match status" value="1"/>
</dbReference>
<dbReference type="SUPFAM" id="SSF161098">
    <property type="entry name" value="MetI-like"/>
    <property type="match status" value="1"/>
</dbReference>
<dbReference type="PROSITE" id="PS50928">
    <property type="entry name" value="ABC_TM1"/>
    <property type="match status" value="1"/>
</dbReference>
<reference evidence="10" key="1">
    <citation type="journal article" date="2021" name="Syst. Appl. Microbiol.">
        <title>Roseomonas hellenica sp. nov., isolated from roots of wild-growing Alkanna tinctoria.</title>
        <authorList>
            <person name="Rat A."/>
            <person name="Naranjo H.D."/>
            <person name="Lebbe L."/>
            <person name="Cnockaert M."/>
            <person name="Krigas N."/>
            <person name="Grigoriadou K."/>
            <person name="Maloupa E."/>
            <person name="Willems A."/>
        </authorList>
    </citation>
    <scope>NUCLEOTIDE SEQUENCE [LARGE SCALE GENOMIC DNA]</scope>
    <source>
        <strain evidence="10">LMG 31523</strain>
    </source>
</reference>
<evidence type="ECO:0000256" key="5">
    <source>
        <dbReference type="ARBA" id="ARBA00022989"/>
    </source>
</evidence>
<feature type="transmembrane region" description="Helical" evidence="7">
    <location>
        <begin position="120"/>
        <end position="142"/>
    </location>
</feature>
<evidence type="ECO:0000313" key="9">
    <source>
        <dbReference type="EMBL" id="MBR0666488.1"/>
    </source>
</evidence>
<evidence type="ECO:0000256" key="4">
    <source>
        <dbReference type="ARBA" id="ARBA00022692"/>
    </source>
</evidence>
<dbReference type="PANTHER" id="PTHR30151">
    <property type="entry name" value="ALKANE SULFONATE ABC TRANSPORTER-RELATED, MEMBRANE SUBUNIT"/>
    <property type="match status" value="1"/>
</dbReference>
<comment type="caution">
    <text evidence="9">The sequence shown here is derived from an EMBL/GenBank/DDBJ whole genome shotgun (WGS) entry which is preliminary data.</text>
</comment>
<dbReference type="Proteomes" id="UP001196870">
    <property type="component" value="Unassembled WGS sequence"/>
</dbReference>
<dbReference type="Pfam" id="PF00528">
    <property type="entry name" value="BPD_transp_1"/>
    <property type="match status" value="1"/>
</dbReference>
<dbReference type="Gene3D" id="1.10.3720.10">
    <property type="entry name" value="MetI-like"/>
    <property type="match status" value="1"/>
</dbReference>
<feature type="transmembrane region" description="Helical" evidence="7">
    <location>
        <begin position="216"/>
        <end position="235"/>
    </location>
</feature>
<evidence type="ECO:0000256" key="7">
    <source>
        <dbReference type="RuleBase" id="RU363032"/>
    </source>
</evidence>
<evidence type="ECO:0000256" key="2">
    <source>
        <dbReference type="ARBA" id="ARBA00022448"/>
    </source>
</evidence>
<comment type="similarity">
    <text evidence="7">Belongs to the binding-protein-dependent transport system permease family.</text>
</comment>
<keyword evidence="10" id="KW-1185">Reference proteome</keyword>
<feature type="transmembrane region" description="Helical" evidence="7">
    <location>
        <begin position="61"/>
        <end position="83"/>
    </location>
</feature>
<protein>
    <submittedName>
        <fullName evidence="9">ABC transporter permease subunit</fullName>
    </submittedName>
</protein>
<evidence type="ECO:0000256" key="3">
    <source>
        <dbReference type="ARBA" id="ARBA00022475"/>
    </source>
</evidence>
<evidence type="ECO:0000256" key="1">
    <source>
        <dbReference type="ARBA" id="ARBA00004651"/>
    </source>
</evidence>
<dbReference type="InterPro" id="IPR000515">
    <property type="entry name" value="MetI-like"/>
</dbReference>
<feature type="transmembrane region" description="Helical" evidence="7">
    <location>
        <begin position="169"/>
        <end position="196"/>
    </location>
</feature>
<dbReference type="InterPro" id="IPR035906">
    <property type="entry name" value="MetI-like_sf"/>
</dbReference>
<keyword evidence="5 7" id="KW-1133">Transmembrane helix</keyword>
<keyword evidence="4 7" id="KW-0812">Transmembrane</keyword>
<keyword evidence="2 7" id="KW-0813">Transport</keyword>
<keyword evidence="6 7" id="KW-0472">Membrane</keyword>
<keyword evidence="3" id="KW-1003">Cell membrane</keyword>
<dbReference type="EMBL" id="JAAGBB010000023">
    <property type="protein sequence ID" value="MBR0666488.1"/>
    <property type="molecule type" value="Genomic_DNA"/>
</dbReference>
<gene>
    <name evidence="9" type="ORF">GXW71_19170</name>
</gene>
<dbReference type="RefSeq" id="WP_211854161.1">
    <property type="nucleotide sequence ID" value="NZ_JAAGBB010000023.1"/>
</dbReference>
<feature type="domain" description="ABC transmembrane type-1" evidence="8">
    <location>
        <begin position="54"/>
        <end position="238"/>
    </location>
</feature>
<comment type="subcellular location">
    <subcellularLocation>
        <location evidence="1 7">Cell membrane</location>
        <topology evidence="1 7">Multi-pass membrane protein</topology>
    </subcellularLocation>
</comment>